<comment type="subcellular location">
    <subcellularLocation>
        <location evidence="15">Virion</location>
    </subcellularLocation>
    <subcellularLocation>
        <location evidence="15">Host nucleus</location>
    </subcellularLocation>
</comment>
<keyword evidence="1 15" id="KW-1163">Viral penetration into host nucleus</keyword>
<evidence type="ECO:0000256" key="13">
    <source>
        <dbReference type="ARBA" id="ARBA00023157"/>
    </source>
</evidence>
<dbReference type="GO" id="GO:0019028">
    <property type="term" value="C:viral capsid"/>
    <property type="evidence" value="ECO:0007669"/>
    <property type="project" value="UniProtKB-UniRule"/>
</dbReference>
<dbReference type="InterPro" id="IPR000784">
    <property type="entry name" value="Late_L2"/>
</dbReference>
<evidence type="ECO:0000256" key="4">
    <source>
        <dbReference type="ARBA" id="ARBA00022562"/>
    </source>
</evidence>
<keyword evidence="9 15" id="KW-1177">Microtubular inwards viral transport</keyword>
<protein>
    <recommendedName>
        <fullName evidence="15">Minor capsid protein L2</fullName>
    </recommendedName>
</protein>
<dbReference type="GO" id="GO:0003677">
    <property type="term" value="F:DNA binding"/>
    <property type="evidence" value="ECO:0007669"/>
    <property type="project" value="UniProtKB-UniRule"/>
</dbReference>
<evidence type="ECO:0000256" key="3">
    <source>
        <dbReference type="ARBA" id="ARBA00022561"/>
    </source>
</evidence>
<proteinExistence type="inferred from homology"/>
<gene>
    <name evidence="15 17" type="primary">L2</name>
</gene>
<dbReference type="GO" id="GO:0075732">
    <property type="term" value="P:viral penetration into host nucleus"/>
    <property type="evidence" value="ECO:0007669"/>
    <property type="project" value="UniProtKB-KW"/>
</dbReference>
<keyword evidence="11 15" id="KW-1176">Cytoplasmic inwards viral transport</keyword>
<evidence type="ECO:0000256" key="2">
    <source>
        <dbReference type="ARBA" id="ARBA00022553"/>
    </source>
</evidence>
<dbReference type="GO" id="GO:0005198">
    <property type="term" value="F:structural molecule activity"/>
    <property type="evidence" value="ECO:0007669"/>
    <property type="project" value="UniProtKB-UniRule"/>
</dbReference>
<evidence type="ECO:0000256" key="14">
    <source>
        <dbReference type="ARBA" id="ARBA00023296"/>
    </source>
</evidence>
<dbReference type="HAMAP" id="MF_04003">
    <property type="entry name" value="PPV_L2"/>
    <property type="match status" value="1"/>
</dbReference>
<evidence type="ECO:0000256" key="9">
    <source>
        <dbReference type="ARBA" id="ARBA00022952"/>
    </source>
</evidence>
<evidence type="ECO:0000313" key="18">
    <source>
        <dbReference type="Proteomes" id="UP000113124"/>
    </source>
</evidence>
<feature type="disulfide bond" evidence="15">
    <location>
        <begin position="19"/>
        <end position="25"/>
    </location>
</feature>
<keyword evidence="10" id="KW-1039">Host endosome</keyword>
<keyword evidence="6" id="KW-1040">Host Golgi apparatus</keyword>
<accession>H6UYQ0</accession>
<comment type="function">
    <text evidence="15">Minor protein of the capsid that localizes along the inner surface of the virion, within the central cavities beneath the L1 pentamers. Plays a role in capsid stabilization through interaction with the major capsid protein L1. Once the virion enters the host cell, L2 escorts the genomic DNA into the nucleus by promoting escape from the endosomal compartments and traffic through the host Golgi network. Mechanistically, the C-terminus of L2 possesses a cell-penetrating peptide that protudes from the host endosome, interacts with host cytoplasmic retromer cargo and thereby mediates the capsid delivery to the host trans-Golgi network. Plays a role through its interaction with host dynein in the intracellular microtubule-dependent transport of viral capsid toward the nucleus. Mediates the viral genome import into the nucleus through binding to host importins. Once within the nucleus, L2 localizes viral genomes to host PML bodies in order to activate early gene expression for establishment of infection. Later on, promotes late gene expression by interacting with the viral E2 protein and by inhibiting its transcriptional activation functions. During virion assembly, encapsidates the genome by direct interaction with the viral DNA.</text>
</comment>
<keyword evidence="2 15" id="KW-0597">Phosphoprotein</keyword>
<comment type="PTM">
    <text evidence="15">Highly phosphorylated.</text>
</comment>
<dbReference type="Proteomes" id="UP000113124">
    <property type="component" value="Segment"/>
</dbReference>
<keyword evidence="13 15" id="KW-1015">Disulfide bond</keyword>
<organism evidence="17 18">
    <name type="scientific">Tursiops truncatus papillomavirus 6</name>
    <dbReference type="NCBI Taxonomy" id="1144382"/>
    <lineage>
        <taxon>Viruses</taxon>
        <taxon>Monodnaviria</taxon>
        <taxon>Shotokuvirae</taxon>
        <taxon>Cossaviricota</taxon>
        <taxon>Papovaviricetes</taxon>
        <taxon>Zurhausenvirales</taxon>
        <taxon>Papillomaviridae</taxon>
        <taxon>Firstpapillomavirinae</taxon>
        <taxon>Omikronpapillomavirus</taxon>
        <taxon>Phocoena spinipinnis papillomavirus</taxon>
    </lineage>
</organism>
<keyword evidence="3 15" id="KW-0167">Capsid protein</keyword>
<name>H6UYQ0_PSPV</name>
<keyword evidence="4 15" id="KW-1048">Host nucleus</keyword>
<evidence type="ECO:0000256" key="8">
    <source>
        <dbReference type="ARBA" id="ARBA00022921"/>
    </source>
</evidence>
<comment type="subunit">
    <text evidence="15">Interacts with major capsid protein L1. Interacts with E2; this interaction inhibits E2 transcriptional activity but not the DNA replication function E2. Interacts with host HSPA8; this interaction is required for L2 nuclear translocation. Interacts with host importins KPNB2 and KPNB3. Forms a complex with importin alpha2-beta1 heterodimers via interaction with the importin alpha2 adapter. Interacts with host DYNLT1; this interaction is essential for virus intracellular transport during entry. Interacts (via C-terminus) with host retromer subunits VPS35 AND VPS29.</text>
</comment>
<dbReference type="GO" id="GO:0046718">
    <property type="term" value="P:symbiont entry into host cell"/>
    <property type="evidence" value="ECO:0007669"/>
    <property type="project" value="UniProtKB-KW"/>
</dbReference>
<keyword evidence="14 15" id="KW-1160">Virus entry into host cell</keyword>
<keyword evidence="5 15" id="KW-0945">Host-virus interaction</keyword>
<feature type="region of interest" description="Disordered" evidence="16">
    <location>
        <begin position="1"/>
        <end position="20"/>
    </location>
</feature>
<keyword evidence="7 15" id="KW-0946">Virion</keyword>
<evidence type="ECO:0000256" key="7">
    <source>
        <dbReference type="ARBA" id="ARBA00022844"/>
    </source>
</evidence>
<dbReference type="GO" id="GO:0042025">
    <property type="term" value="C:host cell nucleus"/>
    <property type="evidence" value="ECO:0007669"/>
    <property type="project" value="UniProtKB-SubCell"/>
</dbReference>
<evidence type="ECO:0000256" key="1">
    <source>
        <dbReference type="ARBA" id="ARBA00022524"/>
    </source>
</evidence>
<comment type="caution">
    <text evidence="15">Lacks conserved residue(s) required for the propagation of feature annotation.</text>
</comment>
<evidence type="ECO:0000256" key="10">
    <source>
        <dbReference type="ARBA" id="ARBA00023046"/>
    </source>
</evidence>
<evidence type="ECO:0000256" key="11">
    <source>
        <dbReference type="ARBA" id="ARBA00023120"/>
    </source>
</evidence>
<dbReference type="EMBL" id="JN709471">
    <property type="protein sequence ID" value="AFA26585.1"/>
    <property type="molecule type" value="Genomic_DNA"/>
</dbReference>
<dbReference type="GO" id="GO:0043657">
    <property type="term" value="C:host cell"/>
    <property type="evidence" value="ECO:0007669"/>
    <property type="project" value="GOC"/>
</dbReference>
<evidence type="ECO:0000256" key="5">
    <source>
        <dbReference type="ARBA" id="ARBA00022581"/>
    </source>
</evidence>
<evidence type="ECO:0000256" key="16">
    <source>
        <dbReference type="SAM" id="MobiDB-lite"/>
    </source>
</evidence>
<comment type="similarity">
    <text evidence="15">Belongs to the papillomaviridae L2 protein family.</text>
</comment>
<evidence type="ECO:0000256" key="12">
    <source>
        <dbReference type="ARBA" id="ARBA00023125"/>
    </source>
</evidence>
<dbReference type="Pfam" id="PF00513">
    <property type="entry name" value="Late_protein_L2"/>
    <property type="match status" value="1"/>
</dbReference>
<evidence type="ECO:0000256" key="6">
    <source>
        <dbReference type="ARBA" id="ARBA00022812"/>
    </source>
</evidence>
<keyword evidence="12 15" id="KW-0238">DNA-binding</keyword>
<sequence length="561" mass="60451">MVRATRKKRAGEQDLYSGCRRGQDCPDDIKAKFEQDTWADRLLKWFSSFVYFGNLGISTGRGTGGPSGYVPVGSGGRGGRPAMGGQPSRPSLVVENVGPGDIPLGGTVDASAPSVITPSESTVVVEGATTTTEEIPLVPLHPDVGPLQPETNIHVVPPPEAGGPAVLDVTSNVTSTYPHDPSIIHPGHTLLSTYINPVFEDPLFPTVSLQPLDTSLIPGETSFPPHTVVNLSGTFEDIELDVLDGSSKLTDPKTSTPVSRVDSGLQSIRRAYTRRANVLRKYYNRFTQQVRVQKPEFLTQPSKLISYEFTNQAFDPDTTLQFPQPADEVVYAPDNDFQDVGTLHRPIYSLEGGHVRVSRFGVRETIRTRVGTTIGARVHFFTDVSTISNISDTFGFTSTLGPDVGDPGIELHLFGESTGDTSIADAQGGGVFLQNGTLQSETQFTDVVNGSLQSEYSDSMLLDSYSETFDTAHLALLNSNSSSQVLSIPELARPFRGPAESTGGLAVAYPVDSSLDVAAPSTPFIHNVPTPPFVVLHFSGGGTSFFLHPSLLRLRRKRVFY</sequence>
<reference evidence="17 18" key="1">
    <citation type="journal article" date="2012" name="Virology">
        <title>Evidence of recombination and positive selection in cetacean papillomaviruses.</title>
        <authorList>
            <person name="Robles-Sikisaka R."/>
            <person name="Rivera R."/>
            <person name="Nollens H.H."/>
            <person name="St Leger J."/>
            <person name="Durden W.N."/>
            <person name="Stolen M."/>
            <person name="Burchell J."/>
            <person name="Wellehan J.F.Jr."/>
        </authorList>
    </citation>
    <scope>NUCLEOTIDE SEQUENCE [LARGE SCALE GENOMIC DNA]</scope>
    <source>
        <strain evidence="17">Tt08-305</strain>
    </source>
</reference>
<evidence type="ECO:0000256" key="15">
    <source>
        <dbReference type="HAMAP-Rule" id="MF_04003"/>
    </source>
</evidence>
<keyword evidence="8 15" id="KW-0426">Late protein</keyword>
<evidence type="ECO:0000313" key="17">
    <source>
        <dbReference type="EMBL" id="AFA26585.1"/>
    </source>
</evidence>
<dbReference type="GO" id="GO:0075521">
    <property type="term" value="P:microtubule-dependent intracellular transport of viral material towards nucleus"/>
    <property type="evidence" value="ECO:0007669"/>
    <property type="project" value="UniProtKB-UniRule"/>
</dbReference>